<keyword evidence="3" id="KW-1185">Reference proteome</keyword>
<evidence type="ECO:0000313" key="2">
    <source>
        <dbReference type="EMBL" id="EOY26126.1"/>
    </source>
</evidence>
<accession>A0A061G995</accession>
<dbReference type="InterPro" id="IPR040256">
    <property type="entry name" value="At4g02000-like"/>
</dbReference>
<evidence type="ECO:0000256" key="1">
    <source>
        <dbReference type="SAM" id="MobiDB-lite"/>
    </source>
</evidence>
<dbReference type="Proteomes" id="UP000026915">
    <property type="component" value="Chromosome 6"/>
</dbReference>
<dbReference type="InParanoid" id="A0A061G995"/>
<reference evidence="2 3" key="1">
    <citation type="journal article" date="2013" name="Genome Biol.">
        <title>The genome sequence of the most widely cultivated cacao type and its use to identify candidate genes regulating pod color.</title>
        <authorList>
            <person name="Motamayor J.C."/>
            <person name="Mockaitis K."/>
            <person name="Schmutz J."/>
            <person name="Haiminen N."/>
            <person name="Iii D.L."/>
            <person name="Cornejo O."/>
            <person name="Findley S.D."/>
            <person name="Zheng P."/>
            <person name="Utro F."/>
            <person name="Royaert S."/>
            <person name="Saski C."/>
            <person name="Jenkins J."/>
            <person name="Podicheti R."/>
            <person name="Zhao M."/>
            <person name="Scheffler B.E."/>
            <person name="Stack J.C."/>
            <person name="Feltus F.A."/>
            <person name="Mustiga G.M."/>
            <person name="Amores F."/>
            <person name="Phillips W."/>
            <person name="Marelli J.P."/>
            <person name="May G.D."/>
            <person name="Shapiro H."/>
            <person name="Ma J."/>
            <person name="Bustamante C.D."/>
            <person name="Schnell R.J."/>
            <person name="Main D."/>
            <person name="Gilbert D."/>
            <person name="Parida L."/>
            <person name="Kuhn D.N."/>
        </authorList>
    </citation>
    <scope>NUCLEOTIDE SEQUENCE [LARGE SCALE GENOMIC DNA]</scope>
    <source>
        <strain evidence="3">cv. Matina 1-6</strain>
    </source>
</reference>
<dbReference type="PANTHER" id="PTHR31286">
    <property type="entry name" value="GLYCINE-RICH CELL WALL STRUCTURAL PROTEIN 1.8-LIKE"/>
    <property type="match status" value="1"/>
</dbReference>
<sequence length="319" mass="35511">MVGKFTQIPKMQEIRDTFIGIGPVGAYEIGWLDYKHILIWLSNEHDLNRIWNLLWISFPNLRAHLYEKSALLVIAKIVGRPLMVDEATANRTRPNMAKYCTCHVGHSESTCLVMGHHPKKKLQSTRIKKQWKGNENGCEKRKEGDLMPKEGNEIDQTLVISPKQSTMWQVISRRGTRGTKDPRAKIRPRQTVLGFAIGEKGDLGSTDPLVVKDTSVAVNLPASGKSWDSRTTHTQDRGGQEITGQQDGKIKDGFATLKAVENDSAPLLSVPVSNHAWIIDSDEIGRTASASVENVGSKLEFFRRKLGFEAAASNSSQKI</sequence>
<gene>
    <name evidence="2" type="ORF">TCM_027547</name>
</gene>
<name>A0A061G995_THECC</name>
<dbReference type="EMBL" id="CM001884">
    <property type="protein sequence ID" value="EOY26126.1"/>
    <property type="molecule type" value="Genomic_DNA"/>
</dbReference>
<protein>
    <submittedName>
        <fullName evidence="2">Uncharacterized protein</fullName>
    </submittedName>
</protein>
<dbReference type="HOGENOM" id="CLU_872673_0_0_1"/>
<dbReference type="Gramene" id="EOY26126">
    <property type="protein sequence ID" value="EOY26126"/>
    <property type="gene ID" value="TCM_027547"/>
</dbReference>
<evidence type="ECO:0000313" key="3">
    <source>
        <dbReference type="Proteomes" id="UP000026915"/>
    </source>
</evidence>
<dbReference type="AlphaFoldDB" id="A0A061G995"/>
<organism evidence="2 3">
    <name type="scientific">Theobroma cacao</name>
    <name type="common">Cacao</name>
    <name type="synonym">Cocoa</name>
    <dbReference type="NCBI Taxonomy" id="3641"/>
    <lineage>
        <taxon>Eukaryota</taxon>
        <taxon>Viridiplantae</taxon>
        <taxon>Streptophyta</taxon>
        <taxon>Embryophyta</taxon>
        <taxon>Tracheophyta</taxon>
        <taxon>Spermatophyta</taxon>
        <taxon>Magnoliopsida</taxon>
        <taxon>eudicotyledons</taxon>
        <taxon>Gunneridae</taxon>
        <taxon>Pentapetalae</taxon>
        <taxon>rosids</taxon>
        <taxon>malvids</taxon>
        <taxon>Malvales</taxon>
        <taxon>Malvaceae</taxon>
        <taxon>Byttnerioideae</taxon>
        <taxon>Theobroma</taxon>
    </lineage>
</organism>
<dbReference type="PANTHER" id="PTHR31286:SF179">
    <property type="entry name" value="RNASE H TYPE-1 DOMAIN-CONTAINING PROTEIN"/>
    <property type="match status" value="1"/>
</dbReference>
<proteinExistence type="predicted"/>
<feature type="region of interest" description="Disordered" evidence="1">
    <location>
        <begin position="222"/>
        <end position="246"/>
    </location>
</feature>
<feature type="compositionally biased region" description="Basic and acidic residues" evidence="1">
    <location>
        <begin position="227"/>
        <end position="239"/>
    </location>
</feature>